<comment type="caution">
    <text evidence="9">The sequence shown here is derived from an EMBL/GenBank/DDBJ whole genome shotgun (WGS) entry which is preliminary data.</text>
</comment>
<evidence type="ECO:0000256" key="4">
    <source>
        <dbReference type="ARBA" id="ARBA00023008"/>
    </source>
</evidence>
<organism evidence="9 11">
    <name type="scientific">Rhizophagus clarus</name>
    <dbReference type="NCBI Taxonomy" id="94130"/>
    <lineage>
        <taxon>Eukaryota</taxon>
        <taxon>Fungi</taxon>
        <taxon>Fungi incertae sedis</taxon>
        <taxon>Mucoromycota</taxon>
        <taxon>Glomeromycotina</taxon>
        <taxon>Glomeromycetes</taxon>
        <taxon>Glomerales</taxon>
        <taxon>Glomeraceae</taxon>
        <taxon>Rhizophagus</taxon>
    </lineage>
</organism>
<dbReference type="AlphaFoldDB" id="A0A2Z6S6Y2"/>
<dbReference type="OrthoDB" id="689350at2759"/>
<dbReference type="PANTHER" id="PTHR46365">
    <property type="entry name" value="COPPER TRANSPORT PROTEIN ATOX1"/>
    <property type="match status" value="1"/>
</dbReference>
<evidence type="ECO:0000259" key="8">
    <source>
        <dbReference type="PROSITE" id="PS50846"/>
    </source>
</evidence>
<dbReference type="GO" id="GO:0046872">
    <property type="term" value="F:metal ion binding"/>
    <property type="evidence" value="ECO:0007669"/>
    <property type="project" value="UniProtKB-KW"/>
</dbReference>
<dbReference type="InterPro" id="IPR036163">
    <property type="entry name" value="HMA_dom_sf"/>
</dbReference>
<keyword evidence="4" id="KW-0186">Copper</keyword>
<dbReference type="Gene3D" id="3.30.70.100">
    <property type="match status" value="1"/>
</dbReference>
<dbReference type="PROSITE" id="PS50846">
    <property type="entry name" value="HMA_2"/>
    <property type="match status" value="1"/>
</dbReference>
<dbReference type="InterPro" id="IPR051881">
    <property type="entry name" value="Copper_transport_ATOX1-like"/>
</dbReference>
<dbReference type="PANTHER" id="PTHR46365:SF1">
    <property type="entry name" value="COPPER TRANSPORT PROTEIN ATOX1"/>
    <property type="match status" value="1"/>
</dbReference>
<evidence type="ECO:0000256" key="5">
    <source>
        <dbReference type="ARBA" id="ARBA00023065"/>
    </source>
</evidence>
<evidence type="ECO:0000313" key="11">
    <source>
        <dbReference type="Proteomes" id="UP000247702"/>
    </source>
</evidence>
<keyword evidence="5" id="KW-0406">Ion transport</keyword>
<dbReference type="InterPro" id="IPR006121">
    <property type="entry name" value="HMA_dom"/>
</dbReference>
<evidence type="ECO:0000313" key="10">
    <source>
        <dbReference type="EMBL" id="GES88834.1"/>
    </source>
</evidence>
<evidence type="ECO:0000256" key="7">
    <source>
        <dbReference type="ARBA" id="ARBA00038171"/>
    </source>
</evidence>
<dbReference type="EMBL" id="BLAL01000182">
    <property type="protein sequence ID" value="GES88834.1"/>
    <property type="molecule type" value="Genomic_DNA"/>
</dbReference>
<proteinExistence type="inferred from homology"/>
<comment type="similarity">
    <text evidence="7">Belongs to the ATX1 family.</text>
</comment>
<keyword evidence="3" id="KW-0187">Copper transport</keyword>
<keyword evidence="6" id="KW-0143">Chaperone</keyword>
<dbReference type="Proteomes" id="UP000247702">
    <property type="component" value="Unassembled WGS sequence"/>
</dbReference>
<gene>
    <name evidence="10" type="ORF">RCL2_001576200</name>
    <name evidence="9" type="ORF">RclHR1_03670008</name>
</gene>
<keyword evidence="2" id="KW-0479">Metal-binding</keyword>
<evidence type="ECO:0000313" key="9">
    <source>
        <dbReference type="EMBL" id="GBB99888.1"/>
    </source>
</evidence>
<dbReference type="GO" id="GO:0016531">
    <property type="term" value="F:copper chaperone activity"/>
    <property type="evidence" value="ECO:0007669"/>
    <property type="project" value="TreeGrafter"/>
</dbReference>
<dbReference type="EMBL" id="BEXD01002968">
    <property type="protein sequence ID" value="GBB99888.1"/>
    <property type="molecule type" value="Genomic_DNA"/>
</dbReference>
<dbReference type="GO" id="GO:0006825">
    <property type="term" value="P:copper ion transport"/>
    <property type="evidence" value="ECO:0007669"/>
    <property type="project" value="UniProtKB-KW"/>
</dbReference>
<reference evidence="10" key="2">
    <citation type="submission" date="2019-10" db="EMBL/GenBank/DDBJ databases">
        <title>Conservation and host-specific expression of non-tandemly repeated heterogenous ribosome RNA gene in arbuscular mycorrhizal fungi.</title>
        <authorList>
            <person name="Maeda T."/>
            <person name="Kobayashi Y."/>
            <person name="Nakagawa T."/>
            <person name="Ezawa T."/>
            <person name="Yamaguchi K."/>
            <person name="Bino T."/>
            <person name="Nishimoto Y."/>
            <person name="Shigenobu S."/>
            <person name="Kawaguchi M."/>
        </authorList>
    </citation>
    <scope>NUCLEOTIDE SEQUENCE</scope>
    <source>
        <strain evidence="10">HR1</strain>
    </source>
</reference>
<dbReference type="Pfam" id="PF00403">
    <property type="entry name" value="HMA"/>
    <property type="match status" value="1"/>
</dbReference>
<feature type="domain" description="HMA" evidence="8">
    <location>
        <begin position="5"/>
        <end position="68"/>
    </location>
</feature>
<dbReference type="Proteomes" id="UP000615446">
    <property type="component" value="Unassembled WGS sequence"/>
</dbReference>
<protein>
    <submittedName>
        <fullName evidence="10">Copper transport protein ATOX1</fullName>
    </submittedName>
</protein>
<dbReference type="STRING" id="94130.A0A2Z6S6Y2"/>
<sequence length="70" mass="7560">MSETNTYTFEVNPMTCSGCTKSVEKALNNLGGVDNISFNLENKTVVLTTEKTSQEIIDAIGKTGKTAELK</sequence>
<keyword evidence="1" id="KW-0813">Transport</keyword>
<dbReference type="GO" id="GO:0005829">
    <property type="term" value="C:cytosol"/>
    <property type="evidence" value="ECO:0007669"/>
    <property type="project" value="TreeGrafter"/>
</dbReference>
<evidence type="ECO:0000256" key="2">
    <source>
        <dbReference type="ARBA" id="ARBA00022723"/>
    </source>
</evidence>
<name>A0A2Z6S6Y2_9GLOM</name>
<keyword evidence="11" id="KW-1185">Reference proteome</keyword>
<dbReference type="SUPFAM" id="SSF55008">
    <property type="entry name" value="HMA, heavy metal-associated domain"/>
    <property type="match status" value="1"/>
</dbReference>
<evidence type="ECO:0000256" key="3">
    <source>
        <dbReference type="ARBA" id="ARBA00022796"/>
    </source>
</evidence>
<reference evidence="9 11" key="1">
    <citation type="submission" date="2017-11" db="EMBL/GenBank/DDBJ databases">
        <title>The genome of Rhizophagus clarus HR1 reveals common genetic basis of auxotrophy among arbuscular mycorrhizal fungi.</title>
        <authorList>
            <person name="Kobayashi Y."/>
        </authorList>
    </citation>
    <scope>NUCLEOTIDE SEQUENCE [LARGE SCALE GENOMIC DNA]</scope>
    <source>
        <strain evidence="9 11">HR1</strain>
    </source>
</reference>
<evidence type="ECO:0000256" key="1">
    <source>
        <dbReference type="ARBA" id="ARBA00022448"/>
    </source>
</evidence>
<dbReference type="CDD" id="cd00371">
    <property type="entry name" value="HMA"/>
    <property type="match status" value="1"/>
</dbReference>
<evidence type="ECO:0000256" key="6">
    <source>
        <dbReference type="ARBA" id="ARBA00023186"/>
    </source>
</evidence>
<accession>A0A2Z6S6Y2</accession>